<evidence type="ECO:0000259" key="3">
    <source>
        <dbReference type="PROSITE" id="PS50801"/>
    </source>
</evidence>
<accession>A0A1H6IYD7</accession>
<protein>
    <recommendedName>
        <fullName evidence="2">Anti-sigma factor antagonist</fullName>
    </recommendedName>
</protein>
<dbReference type="NCBIfam" id="TIGR00377">
    <property type="entry name" value="ant_ant_sig"/>
    <property type="match status" value="1"/>
</dbReference>
<dbReference type="Gene3D" id="3.30.750.24">
    <property type="entry name" value="STAS domain"/>
    <property type="match status" value="1"/>
</dbReference>
<feature type="domain" description="STAS" evidence="3">
    <location>
        <begin position="16"/>
        <end position="117"/>
    </location>
</feature>
<keyword evidence="5" id="KW-1185">Reference proteome</keyword>
<dbReference type="PROSITE" id="PS50801">
    <property type="entry name" value="STAS"/>
    <property type="match status" value="1"/>
</dbReference>
<dbReference type="InterPro" id="IPR036513">
    <property type="entry name" value="STAS_dom_sf"/>
</dbReference>
<dbReference type="STRING" id="370526.SAMN04489835_0815"/>
<dbReference type="CDD" id="cd07043">
    <property type="entry name" value="STAS_anti-anti-sigma_factors"/>
    <property type="match status" value="1"/>
</dbReference>
<name>A0A1H6IYD7_MYCRU</name>
<evidence type="ECO:0000256" key="1">
    <source>
        <dbReference type="ARBA" id="ARBA00009013"/>
    </source>
</evidence>
<dbReference type="EMBL" id="LT629971">
    <property type="protein sequence ID" value="SEH51490.1"/>
    <property type="molecule type" value="Genomic_DNA"/>
</dbReference>
<dbReference type="OrthoDB" id="4249752at2"/>
<dbReference type="InterPro" id="IPR003658">
    <property type="entry name" value="Anti-sigma_ant"/>
</dbReference>
<organism evidence="4 5">
    <name type="scientific">Mycolicibacterium rutilum</name>
    <name type="common">Mycobacterium rutilum</name>
    <dbReference type="NCBI Taxonomy" id="370526"/>
    <lineage>
        <taxon>Bacteria</taxon>
        <taxon>Bacillati</taxon>
        <taxon>Actinomycetota</taxon>
        <taxon>Actinomycetes</taxon>
        <taxon>Mycobacteriales</taxon>
        <taxon>Mycobacteriaceae</taxon>
        <taxon>Mycolicibacterium</taxon>
    </lineage>
</organism>
<evidence type="ECO:0000256" key="2">
    <source>
        <dbReference type="RuleBase" id="RU003749"/>
    </source>
</evidence>
<dbReference type="Proteomes" id="UP000182915">
    <property type="component" value="Chromosome I"/>
</dbReference>
<evidence type="ECO:0000313" key="4">
    <source>
        <dbReference type="EMBL" id="SEH51490.1"/>
    </source>
</evidence>
<evidence type="ECO:0000313" key="5">
    <source>
        <dbReference type="Proteomes" id="UP000182915"/>
    </source>
</evidence>
<reference evidence="5" key="1">
    <citation type="submission" date="2016-10" db="EMBL/GenBank/DDBJ databases">
        <authorList>
            <person name="Varghese N."/>
            <person name="Submissions S."/>
        </authorList>
    </citation>
    <scope>NUCLEOTIDE SEQUENCE [LARGE SCALE GENOMIC DNA]</scope>
    <source>
        <strain evidence="5">DSM 45405</strain>
    </source>
</reference>
<sequence>MTLSLTLDSTARSACVRIAGDLDYGHTDELLDAVSGVLADDADVAAVHLDFTDLTFCDSVGLSALLQVRRLTSNAGARLQLDNRPAHLDRILELTGVLDYLTADPQASPDSEETEIG</sequence>
<dbReference type="AlphaFoldDB" id="A0A1H6IYD7"/>
<dbReference type="InterPro" id="IPR002645">
    <property type="entry name" value="STAS_dom"/>
</dbReference>
<dbReference type="RefSeq" id="WP_083406089.1">
    <property type="nucleotide sequence ID" value="NZ_LT629971.1"/>
</dbReference>
<comment type="similarity">
    <text evidence="1 2">Belongs to the anti-sigma-factor antagonist family.</text>
</comment>
<dbReference type="Pfam" id="PF13466">
    <property type="entry name" value="STAS_2"/>
    <property type="match status" value="1"/>
</dbReference>
<dbReference type="InterPro" id="IPR058548">
    <property type="entry name" value="MlaB-like_STAS"/>
</dbReference>
<proteinExistence type="inferred from homology"/>
<dbReference type="SUPFAM" id="SSF52091">
    <property type="entry name" value="SpoIIaa-like"/>
    <property type="match status" value="1"/>
</dbReference>
<dbReference type="GO" id="GO:0043856">
    <property type="term" value="F:anti-sigma factor antagonist activity"/>
    <property type="evidence" value="ECO:0007669"/>
    <property type="project" value="InterPro"/>
</dbReference>
<gene>
    <name evidence="4" type="ORF">SAMN04489835_0815</name>
</gene>